<evidence type="ECO:0000256" key="1">
    <source>
        <dbReference type="SAM" id="MobiDB-lite"/>
    </source>
</evidence>
<keyword evidence="3" id="KW-1185">Reference proteome</keyword>
<feature type="region of interest" description="Disordered" evidence="1">
    <location>
        <begin position="1"/>
        <end position="20"/>
    </location>
</feature>
<accession>A0A843VQQ7</accession>
<feature type="compositionally biased region" description="Polar residues" evidence="1">
    <location>
        <begin position="1"/>
        <end position="13"/>
    </location>
</feature>
<evidence type="ECO:0000313" key="3">
    <source>
        <dbReference type="Proteomes" id="UP000652761"/>
    </source>
</evidence>
<sequence>MTWQAGGNFNPASITEPPSEIGGVVQLLPRYVVRPKLGHSARLATDKSVGVPPLRGLSAGFAGRVGSSEPTSHIGQARLRRDSSDWSSRLTLRQEAPQRSPQPEPTYVTLMVTLAPSVGNRY</sequence>
<gene>
    <name evidence="2" type="ORF">Taro_027129</name>
</gene>
<dbReference type="AlphaFoldDB" id="A0A843VQQ7"/>
<organism evidence="2 3">
    <name type="scientific">Colocasia esculenta</name>
    <name type="common">Wild taro</name>
    <name type="synonym">Arum esculentum</name>
    <dbReference type="NCBI Taxonomy" id="4460"/>
    <lineage>
        <taxon>Eukaryota</taxon>
        <taxon>Viridiplantae</taxon>
        <taxon>Streptophyta</taxon>
        <taxon>Embryophyta</taxon>
        <taxon>Tracheophyta</taxon>
        <taxon>Spermatophyta</taxon>
        <taxon>Magnoliopsida</taxon>
        <taxon>Liliopsida</taxon>
        <taxon>Araceae</taxon>
        <taxon>Aroideae</taxon>
        <taxon>Colocasieae</taxon>
        <taxon>Colocasia</taxon>
    </lineage>
</organism>
<proteinExistence type="predicted"/>
<protein>
    <submittedName>
        <fullName evidence="2">Uncharacterized protein</fullName>
    </submittedName>
</protein>
<reference evidence="2" key="1">
    <citation type="submission" date="2017-07" db="EMBL/GenBank/DDBJ databases">
        <title>Taro Niue Genome Assembly and Annotation.</title>
        <authorList>
            <person name="Atibalentja N."/>
            <person name="Keating K."/>
            <person name="Fields C.J."/>
        </authorList>
    </citation>
    <scope>NUCLEOTIDE SEQUENCE</scope>
    <source>
        <strain evidence="2">Niue_2</strain>
        <tissue evidence="2">Leaf</tissue>
    </source>
</reference>
<dbReference type="EMBL" id="NMUH01001679">
    <property type="protein sequence ID" value="MQL94473.1"/>
    <property type="molecule type" value="Genomic_DNA"/>
</dbReference>
<dbReference type="Proteomes" id="UP000652761">
    <property type="component" value="Unassembled WGS sequence"/>
</dbReference>
<feature type="region of interest" description="Disordered" evidence="1">
    <location>
        <begin position="62"/>
        <end position="106"/>
    </location>
</feature>
<evidence type="ECO:0000313" key="2">
    <source>
        <dbReference type="EMBL" id="MQL94473.1"/>
    </source>
</evidence>
<name>A0A843VQQ7_COLES</name>
<comment type="caution">
    <text evidence="2">The sequence shown here is derived from an EMBL/GenBank/DDBJ whole genome shotgun (WGS) entry which is preliminary data.</text>
</comment>